<comment type="caution">
    <text evidence="2">The sequence shown here is derived from an EMBL/GenBank/DDBJ whole genome shotgun (WGS) entry which is preliminary data.</text>
</comment>
<evidence type="ECO:0000313" key="2">
    <source>
        <dbReference type="EMBL" id="MFD1363408.1"/>
    </source>
</evidence>
<dbReference type="EMBL" id="JBHTNH010000057">
    <property type="protein sequence ID" value="MFD1363408.1"/>
    <property type="molecule type" value="Genomic_DNA"/>
</dbReference>
<keyword evidence="1" id="KW-0472">Membrane</keyword>
<evidence type="ECO:0000313" key="3">
    <source>
        <dbReference type="Proteomes" id="UP001597178"/>
    </source>
</evidence>
<keyword evidence="1" id="KW-0812">Transmembrane</keyword>
<gene>
    <name evidence="2" type="ORF">ACFQ4A_17520</name>
</gene>
<dbReference type="RefSeq" id="WP_382402658.1">
    <property type="nucleotide sequence ID" value="NZ_JBHTNH010000057.1"/>
</dbReference>
<keyword evidence="3" id="KW-1185">Reference proteome</keyword>
<feature type="transmembrane region" description="Helical" evidence="1">
    <location>
        <begin position="27"/>
        <end position="45"/>
    </location>
</feature>
<name>A0ABW3ZYX6_9BACI</name>
<dbReference type="Proteomes" id="UP001597178">
    <property type="component" value="Unassembled WGS sequence"/>
</dbReference>
<proteinExistence type="predicted"/>
<reference evidence="3" key="1">
    <citation type="journal article" date="2019" name="Int. J. Syst. Evol. Microbiol.">
        <title>The Global Catalogue of Microorganisms (GCM) 10K type strain sequencing project: providing services to taxonomists for standard genome sequencing and annotation.</title>
        <authorList>
            <consortium name="The Broad Institute Genomics Platform"/>
            <consortium name="The Broad Institute Genome Sequencing Center for Infectious Disease"/>
            <person name="Wu L."/>
            <person name="Ma J."/>
        </authorList>
    </citation>
    <scope>NUCLEOTIDE SEQUENCE [LARGE SCALE GENOMIC DNA]</scope>
    <source>
        <strain evidence="3">CCUG 54822</strain>
    </source>
</reference>
<protein>
    <submittedName>
        <fullName evidence="2">Uncharacterized protein</fullName>
    </submittedName>
</protein>
<sequence>MNAGFAKLIISIKKSIQQDMPKNKTDWGYLCMFTGALVFLYVSLINA</sequence>
<organism evidence="2 3">
    <name type="scientific">Lentibacillus salinarum</name>
    <dbReference type="NCBI Taxonomy" id="446820"/>
    <lineage>
        <taxon>Bacteria</taxon>
        <taxon>Bacillati</taxon>
        <taxon>Bacillota</taxon>
        <taxon>Bacilli</taxon>
        <taxon>Bacillales</taxon>
        <taxon>Bacillaceae</taxon>
        <taxon>Lentibacillus</taxon>
    </lineage>
</organism>
<keyword evidence="1" id="KW-1133">Transmembrane helix</keyword>
<evidence type="ECO:0000256" key="1">
    <source>
        <dbReference type="SAM" id="Phobius"/>
    </source>
</evidence>
<accession>A0ABW3ZYX6</accession>